<organism evidence="7 8">
    <name type="scientific">Komagataella phaffii (strain GS115 / ATCC 20864)</name>
    <name type="common">Yeast</name>
    <name type="synonym">Pichia pastoris</name>
    <dbReference type="NCBI Taxonomy" id="644223"/>
    <lineage>
        <taxon>Eukaryota</taxon>
        <taxon>Fungi</taxon>
        <taxon>Dikarya</taxon>
        <taxon>Ascomycota</taxon>
        <taxon>Saccharomycotina</taxon>
        <taxon>Pichiomycetes</taxon>
        <taxon>Pichiales</taxon>
        <taxon>Pichiaceae</taxon>
        <taxon>Komagataella</taxon>
    </lineage>
</organism>
<dbReference type="FunCoup" id="C4QX31">
    <property type="interactions" value="304"/>
</dbReference>
<dbReference type="eggNOG" id="ENOG502SDRK">
    <property type="taxonomic scope" value="Eukaryota"/>
</dbReference>
<reference evidence="7 8" key="1">
    <citation type="journal article" date="2009" name="Nat. Biotechnol.">
        <title>Genome sequence of the recombinant protein production host Pichia pastoris.</title>
        <authorList>
            <person name="De Schutter K."/>
            <person name="Lin Y.C."/>
            <person name="Tiels P."/>
            <person name="Van Hecke A."/>
            <person name="Glinka S."/>
            <person name="Weber-Lehmann J."/>
            <person name="Rouze P."/>
            <person name="Van de Peer Y."/>
            <person name="Callewaert N."/>
        </authorList>
    </citation>
    <scope>NUCLEOTIDE SEQUENCE [LARGE SCALE GENOMIC DNA]</scope>
    <source>
        <strain evidence="8">GS115 / ATCC 20864</strain>
    </source>
</reference>
<dbReference type="Gene3D" id="1.10.1200.10">
    <property type="entry name" value="ACP-like"/>
    <property type="match status" value="1"/>
</dbReference>
<evidence type="ECO:0000256" key="5">
    <source>
        <dbReference type="ARBA" id="ARBA00023274"/>
    </source>
</evidence>
<keyword evidence="8" id="KW-1185">Reference proteome</keyword>
<evidence type="ECO:0000313" key="7">
    <source>
        <dbReference type="EMBL" id="CAY67804.1"/>
    </source>
</evidence>
<evidence type="ECO:0000256" key="1">
    <source>
        <dbReference type="ARBA" id="ARBA00004173"/>
    </source>
</evidence>
<dbReference type="AlphaFoldDB" id="C4QX31"/>
<dbReference type="RefSeq" id="XP_002490085.1">
    <property type="nucleotide sequence ID" value="XM_002490040.1"/>
</dbReference>
<dbReference type="OMA" id="RWTNERN"/>
<evidence type="ECO:0000256" key="3">
    <source>
        <dbReference type="ARBA" id="ARBA00022980"/>
    </source>
</evidence>
<proteinExistence type="inferred from homology"/>
<evidence type="ECO:0000256" key="4">
    <source>
        <dbReference type="ARBA" id="ARBA00023128"/>
    </source>
</evidence>
<dbReference type="OrthoDB" id="3980895at2759"/>
<protein>
    <recommendedName>
        <fullName evidence="6">Large ribosomal subunit protein mL50</fullName>
    </recommendedName>
</protein>
<dbReference type="GO" id="GO:0005739">
    <property type="term" value="C:mitochondrion"/>
    <property type="evidence" value="ECO:0007669"/>
    <property type="project" value="UniProtKB-SubCell"/>
</dbReference>
<keyword evidence="5" id="KW-0687">Ribonucleoprotein</keyword>
<accession>C4QX31</accession>
<dbReference type="GeneID" id="8196556"/>
<dbReference type="GO" id="GO:0005840">
    <property type="term" value="C:ribosome"/>
    <property type="evidence" value="ECO:0007669"/>
    <property type="project" value="UniProtKB-KW"/>
</dbReference>
<name>C4QX31_KOMPG</name>
<dbReference type="InParanoid" id="C4QX31"/>
<dbReference type="Pfam" id="PF10501">
    <property type="entry name" value="Ribosomal_L50"/>
    <property type="match status" value="1"/>
</dbReference>
<dbReference type="EMBL" id="FN392319">
    <property type="protein sequence ID" value="CAY67804.1"/>
    <property type="molecule type" value="Genomic_DNA"/>
</dbReference>
<gene>
    <name evidence="7" type="ordered locus">PAS_chr1-1_0426</name>
</gene>
<evidence type="ECO:0000256" key="2">
    <source>
        <dbReference type="ARBA" id="ARBA00008860"/>
    </source>
</evidence>
<sequence length="235" mass="26579">MSTTARRYFRVTVPKGSLLDFFKRGSNPTEVVKPRHKKSTEQLIEKIEENQGEPSSSSKSTFIPIIGKDSLSGSKSGKELNDFQIHRWIPRRSIYSKKLAASFQYQTAINVVLDSTYTHVTRRSIDEAAELSDIQERFKLIKKVQINFGLIISDVELTRVHTLGQLRNLLFEKLDPSLKVVDEQLPNAIYVDSTAYTSTNVSVGEFLGSKQKQVKFNELLKRVKKVEKGTKVGGT</sequence>
<dbReference type="GO" id="GO:1990904">
    <property type="term" value="C:ribonucleoprotein complex"/>
    <property type="evidence" value="ECO:0007669"/>
    <property type="project" value="UniProtKB-KW"/>
</dbReference>
<evidence type="ECO:0000256" key="6">
    <source>
        <dbReference type="ARBA" id="ARBA00035183"/>
    </source>
</evidence>
<comment type="subcellular location">
    <subcellularLocation>
        <location evidence="1">Mitochondrion</location>
    </subcellularLocation>
</comment>
<keyword evidence="4" id="KW-0496">Mitochondrion</keyword>
<comment type="similarity">
    <text evidence="2">Belongs to the mitochondrion-specific ribosomal protein mL50 family.</text>
</comment>
<dbReference type="InterPro" id="IPR018305">
    <property type="entry name" value="Ribosomal_m50"/>
</dbReference>
<dbReference type="KEGG" id="ppa:PAS_chr1-1_0426"/>
<evidence type="ECO:0000313" key="8">
    <source>
        <dbReference type="Proteomes" id="UP000000314"/>
    </source>
</evidence>
<keyword evidence="3" id="KW-0689">Ribosomal protein</keyword>
<dbReference type="InterPro" id="IPR036736">
    <property type="entry name" value="ACP-like_sf"/>
</dbReference>
<dbReference type="Proteomes" id="UP000000314">
    <property type="component" value="Chromosome 1"/>
</dbReference>
<dbReference type="HOGENOM" id="CLU_1180591_0_0_1"/>